<dbReference type="EMBL" id="AP023396">
    <property type="protein sequence ID" value="BCK54254.1"/>
    <property type="molecule type" value="Genomic_DNA"/>
</dbReference>
<name>A0A7G1KLP6_9NOCA</name>
<dbReference type="AlphaFoldDB" id="A0A7G1KLP6"/>
<evidence type="ECO:0000313" key="3">
    <source>
        <dbReference type="Proteomes" id="UP000516173"/>
    </source>
</evidence>
<dbReference type="KEGG" id="nwl:NWFMUON74_20260"/>
<keyword evidence="3" id="KW-1185">Reference proteome</keyword>
<evidence type="ECO:0000256" key="1">
    <source>
        <dbReference type="SAM" id="Phobius"/>
    </source>
</evidence>
<dbReference type="GeneID" id="80346587"/>
<feature type="transmembrane region" description="Helical" evidence="1">
    <location>
        <begin position="203"/>
        <end position="222"/>
    </location>
</feature>
<keyword evidence="1" id="KW-0812">Transmembrane</keyword>
<dbReference type="Proteomes" id="UP000516173">
    <property type="component" value="Chromosome"/>
</dbReference>
<feature type="transmembrane region" description="Helical" evidence="1">
    <location>
        <begin position="41"/>
        <end position="62"/>
    </location>
</feature>
<protein>
    <recommendedName>
        <fullName evidence="4">DUF4239 domain-containing protein</fullName>
    </recommendedName>
</protein>
<dbReference type="RefSeq" id="WP_187687541.1">
    <property type="nucleotide sequence ID" value="NZ_AP023396.1"/>
</dbReference>
<organism evidence="2 3">
    <name type="scientific">Nocardia wallacei</name>
    <dbReference type="NCBI Taxonomy" id="480035"/>
    <lineage>
        <taxon>Bacteria</taxon>
        <taxon>Bacillati</taxon>
        <taxon>Actinomycetota</taxon>
        <taxon>Actinomycetes</taxon>
        <taxon>Mycobacteriales</taxon>
        <taxon>Nocardiaceae</taxon>
        <taxon>Nocardia</taxon>
    </lineage>
</organism>
<evidence type="ECO:0008006" key="4">
    <source>
        <dbReference type="Google" id="ProtNLM"/>
    </source>
</evidence>
<reference evidence="2 3" key="1">
    <citation type="submission" date="2020-08" db="EMBL/GenBank/DDBJ databases">
        <title>Genome Sequencing of Nocardia wallacei strain FMUON74 and assembly.</title>
        <authorList>
            <person name="Toyokawa M."/>
            <person name="Uesaka K."/>
        </authorList>
    </citation>
    <scope>NUCLEOTIDE SEQUENCE [LARGE SCALE GENOMIC DNA]</scope>
    <source>
        <strain evidence="2 3">FMUON74</strain>
    </source>
</reference>
<sequence>MVPELIVAVLAAIAAVLVFIAGARLRPTSWQETEEHAAGELVLDVVKNFFVAVVAFVVVLCWQQYDNAQTHTVAEAKALVETYWAAHQMPEPDHQRIQSQVREYTEQVAGPEWSIMAHEGRLSSDAQRTLDSLRDSVHAMQPADPEVEDLRSKVLDSLDDVADARHEREVDVRRSVPGFLFLALVFGAILMLVIPVLSGVKPTISSVLMIALLGVVVGLILLEIRNLDRPFSGATIVPRDAYELALARYQHVD</sequence>
<feature type="transmembrane region" description="Helical" evidence="1">
    <location>
        <begin position="178"/>
        <end position="197"/>
    </location>
</feature>
<keyword evidence="1" id="KW-1133">Transmembrane helix</keyword>
<keyword evidence="1" id="KW-0472">Membrane</keyword>
<dbReference type="Pfam" id="PF14023">
    <property type="entry name" value="Bestrophin-like"/>
    <property type="match status" value="1"/>
</dbReference>
<evidence type="ECO:0000313" key="2">
    <source>
        <dbReference type="EMBL" id="BCK54254.1"/>
    </source>
</evidence>
<gene>
    <name evidence="2" type="ORF">NWFMUON74_20260</name>
</gene>
<dbReference type="InterPro" id="IPR025333">
    <property type="entry name" value="DUF4239"/>
</dbReference>
<accession>A0A7G1KLP6</accession>
<proteinExistence type="predicted"/>